<dbReference type="CDD" id="cd00146">
    <property type="entry name" value="PKD"/>
    <property type="match status" value="1"/>
</dbReference>
<feature type="signal peptide" evidence="1">
    <location>
        <begin position="1"/>
        <end position="21"/>
    </location>
</feature>
<feature type="domain" description="PKD" evidence="2">
    <location>
        <begin position="295"/>
        <end position="355"/>
    </location>
</feature>
<keyword evidence="1" id="KW-0732">Signal</keyword>
<evidence type="ECO:0000259" key="2">
    <source>
        <dbReference type="PROSITE" id="PS50093"/>
    </source>
</evidence>
<dbReference type="EMBL" id="BAABBE010000014">
    <property type="protein sequence ID" value="GAA3658337.1"/>
    <property type="molecule type" value="Genomic_DNA"/>
</dbReference>
<protein>
    <recommendedName>
        <fullName evidence="2">PKD domain-containing protein</fullName>
    </recommendedName>
</protein>
<dbReference type="InterPro" id="IPR035986">
    <property type="entry name" value="PKD_dom_sf"/>
</dbReference>
<dbReference type="InterPro" id="IPR000601">
    <property type="entry name" value="PKD_dom"/>
</dbReference>
<dbReference type="Proteomes" id="UP001500711">
    <property type="component" value="Unassembled WGS sequence"/>
</dbReference>
<dbReference type="RefSeq" id="WP_346132372.1">
    <property type="nucleotide sequence ID" value="NZ_BAABBE010000014.1"/>
</dbReference>
<accession>A0ABP7BH57</accession>
<dbReference type="InterPro" id="IPR056600">
    <property type="entry name" value="GBD_T9SS_assoc"/>
</dbReference>
<comment type="caution">
    <text evidence="3">The sequence shown here is derived from an EMBL/GenBank/DDBJ whole genome shotgun (WGS) entry which is preliminary data.</text>
</comment>
<dbReference type="Pfam" id="PF23759">
    <property type="entry name" value="GBD_T9SS_assoc"/>
    <property type="match status" value="1"/>
</dbReference>
<dbReference type="Pfam" id="PF18911">
    <property type="entry name" value="PKD_4"/>
    <property type="match status" value="1"/>
</dbReference>
<reference evidence="4" key="1">
    <citation type="journal article" date="2019" name="Int. J. Syst. Evol. Microbiol.">
        <title>The Global Catalogue of Microorganisms (GCM) 10K type strain sequencing project: providing services to taxonomists for standard genome sequencing and annotation.</title>
        <authorList>
            <consortium name="The Broad Institute Genomics Platform"/>
            <consortium name="The Broad Institute Genome Sequencing Center for Infectious Disease"/>
            <person name="Wu L."/>
            <person name="Ma J."/>
        </authorList>
    </citation>
    <scope>NUCLEOTIDE SEQUENCE [LARGE SCALE GENOMIC DNA]</scope>
    <source>
        <strain evidence="4">JCM 17494</strain>
    </source>
</reference>
<dbReference type="PROSITE" id="PS50093">
    <property type="entry name" value="PKD"/>
    <property type="match status" value="1"/>
</dbReference>
<gene>
    <name evidence="3" type="ORF">GCM10022267_50650</name>
</gene>
<keyword evidence="4" id="KW-1185">Reference proteome</keyword>
<evidence type="ECO:0000313" key="3">
    <source>
        <dbReference type="EMBL" id="GAA3658337.1"/>
    </source>
</evidence>
<dbReference type="SUPFAM" id="SSF49299">
    <property type="entry name" value="PKD domain"/>
    <property type="match status" value="1"/>
</dbReference>
<evidence type="ECO:0000313" key="4">
    <source>
        <dbReference type="Proteomes" id="UP001500711"/>
    </source>
</evidence>
<dbReference type="InterPro" id="IPR013783">
    <property type="entry name" value="Ig-like_fold"/>
</dbReference>
<name>A0ABP7BH57_9PSEU</name>
<dbReference type="Gene3D" id="2.60.40.10">
    <property type="entry name" value="Immunoglobulins"/>
    <property type="match status" value="1"/>
</dbReference>
<feature type="chain" id="PRO_5047004885" description="PKD domain-containing protein" evidence="1">
    <location>
        <begin position="22"/>
        <end position="482"/>
    </location>
</feature>
<proteinExistence type="predicted"/>
<sequence length="482" mass="51041">MAAVAFTAAVVALLAPGTALAASPGDDFDNPVEVTALPTNTTIDTTGATRASDDPAPCNYDGEASTWLRYTAPADGLVRLSTTSNRYGPFFGVFTGARGALTEVPGACTGVSNIHDETFHVKAGTTYHIALIEYYSWYQGPVTINMRSVQAAPNDDHAAATTVTVPTRVEGDLSRASAEPGEAPPSCDQAATQSLWYRYTATRTGFVSAGAPYKAVSVHRTDLAELDCIPSGSNADAVFAATAGETYLVRVASSEQNAGAYRLDLQAASPIKPTLYQSWDRPTVFDDIPFSVYLGDPHNRELVSGTIDFGDGQAIPINSTSAVWHRYARDGEYTVTITGSTADGRTGTGSTTVKIDTHDVSVAGLSVSASARAGQTKPVKVFVANTRQSDDVVVRLYRVKENSGGYDELVGEAVQRVAASPTGRVEFPFVYTYTAADAAVGKVEFRAVAQFSNWNVRDAKPEDNELRASTTTVRPAAVANMN</sequence>
<organism evidence="3 4">
    <name type="scientific">Lentzea roselyniae</name>
    <dbReference type="NCBI Taxonomy" id="531940"/>
    <lineage>
        <taxon>Bacteria</taxon>
        <taxon>Bacillati</taxon>
        <taxon>Actinomycetota</taxon>
        <taxon>Actinomycetes</taxon>
        <taxon>Pseudonocardiales</taxon>
        <taxon>Pseudonocardiaceae</taxon>
        <taxon>Lentzea</taxon>
    </lineage>
</organism>
<evidence type="ECO:0000256" key="1">
    <source>
        <dbReference type="SAM" id="SignalP"/>
    </source>
</evidence>